<evidence type="ECO:0000313" key="2">
    <source>
        <dbReference type="EMBL" id="WEK48263.1"/>
    </source>
</evidence>
<feature type="transmembrane region" description="Helical" evidence="1">
    <location>
        <begin position="100"/>
        <end position="122"/>
    </location>
</feature>
<dbReference type="InterPro" id="IPR025597">
    <property type="entry name" value="DUF4345"/>
</dbReference>
<feature type="transmembrane region" description="Helical" evidence="1">
    <location>
        <begin position="46"/>
        <end position="67"/>
    </location>
</feature>
<evidence type="ECO:0000256" key="1">
    <source>
        <dbReference type="SAM" id="Phobius"/>
    </source>
</evidence>
<protein>
    <submittedName>
        <fullName evidence="2">DUF4345 family protein</fullName>
    </submittedName>
</protein>
<evidence type="ECO:0000313" key="3">
    <source>
        <dbReference type="Proteomes" id="UP001218362"/>
    </source>
</evidence>
<feature type="transmembrane region" description="Helical" evidence="1">
    <location>
        <begin position="74"/>
        <end position="94"/>
    </location>
</feature>
<gene>
    <name evidence="2" type="ORF">P0Y56_08205</name>
</gene>
<name>A0AAJ6BR07_9SPHN</name>
<reference evidence="2" key="1">
    <citation type="submission" date="2023-03" db="EMBL/GenBank/DDBJ databases">
        <title>Andean soil-derived lignocellulolytic bacterial consortium as a source of novel taxa and putative plastic-active enzymes.</title>
        <authorList>
            <person name="Diaz-Garcia L."/>
            <person name="Chuvochina M."/>
            <person name="Feuerriegel G."/>
            <person name="Bunk B."/>
            <person name="Sproer C."/>
            <person name="Streit W.R."/>
            <person name="Rodriguez L.M."/>
            <person name="Overmann J."/>
            <person name="Jimenez D.J."/>
        </authorList>
    </citation>
    <scope>NUCLEOTIDE SEQUENCE</scope>
    <source>
        <strain evidence="2">MAG 26</strain>
    </source>
</reference>
<organism evidence="2 3">
    <name type="scientific">Candidatus Andeanibacterium colombiense</name>
    <dbReference type="NCBI Taxonomy" id="3121345"/>
    <lineage>
        <taxon>Bacteria</taxon>
        <taxon>Pseudomonadati</taxon>
        <taxon>Pseudomonadota</taxon>
        <taxon>Alphaproteobacteria</taxon>
        <taxon>Sphingomonadales</taxon>
        <taxon>Sphingomonadaceae</taxon>
        <taxon>Candidatus Andeanibacterium</taxon>
    </lineage>
</organism>
<dbReference type="Pfam" id="PF14248">
    <property type="entry name" value="DUF4345"/>
    <property type="match status" value="1"/>
</dbReference>
<dbReference type="EMBL" id="CP119316">
    <property type="protein sequence ID" value="WEK48263.1"/>
    <property type="molecule type" value="Genomic_DNA"/>
</dbReference>
<keyword evidence="1" id="KW-0472">Membrane</keyword>
<keyword evidence="1" id="KW-0812">Transmembrane</keyword>
<sequence length="132" mass="13816">MRLILTAILLATGLFYLIGGLGFVITPHAIGPEFGLSANGAQGWSTIRADMTAFFLVVGACLAWGAWRRAGDMLLVPAALCGIAFTGRVISLFVDGGYDGAWSPMLGEAFTVIAAIAGNRLLPHHKVEEIAG</sequence>
<dbReference type="KEGG" id="acob:P0Y56_08205"/>
<accession>A0AAJ6BR07</accession>
<keyword evidence="1" id="KW-1133">Transmembrane helix</keyword>
<proteinExistence type="predicted"/>
<dbReference type="Proteomes" id="UP001218362">
    <property type="component" value="Chromosome"/>
</dbReference>
<dbReference type="AlphaFoldDB" id="A0AAJ6BR07"/>